<feature type="signal peptide" evidence="1">
    <location>
        <begin position="1"/>
        <end position="20"/>
    </location>
</feature>
<protein>
    <submittedName>
        <fullName evidence="4">Uncharacterized protein LOC116287033</fullName>
    </submittedName>
</protein>
<evidence type="ECO:0000259" key="2">
    <source>
        <dbReference type="PROSITE" id="PS50948"/>
    </source>
</evidence>
<feature type="domain" description="Apple" evidence="2">
    <location>
        <begin position="19"/>
        <end position="97"/>
    </location>
</feature>
<gene>
    <name evidence="4" type="primary">LOC116287033</name>
</gene>
<dbReference type="AlphaFoldDB" id="A0A6P8H278"/>
<dbReference type="Gene3D" id="2.60.120.260">
    <property type="entry name" value="Galactose-binding domain-like"/>
    <property type="match status" value="1"/>
</dbReference>
<proteinExistence type="predicted"/>
<dbReference type="PROSITE" id="PS51257">
    <property type="entry name" value="PROKAR_LIPOPROTEIN"/>
    <property type="match status" value="1"/>
</dbReference>
<evidence type="ECO:0000256" key="1">
    <source>
        <dbReference type="SAM" id="SignalP"/>
    </source>
</evidence>
<name>A0A6P8H278_ACTTE</name>
<keyword evidence="3" id="KW-1185">Reference proteome</keyword>
<dbReference type="InterPro" id="IPR003609">
    <property type="entry name" value="Pan_app"/>
</dbReference>
<dbReference type="InParanoid" id="A0A6P8H278"/>
<dbReference type="GeneID" id="116287033"/>
<dbReference type="OrthoDB" id="10335015at2759"/>
<feature type="chain" id="PRO_5027595338" evidence="1">
    <location>
        <begin position="21"/>
        <end position="281"/>
    </location>
</feature>
<organism evidence="3 4">
    <name type="scientific">Actinia tenebrosa</name>
    <name type="common">Australian red waratah sea anemone</name>
    <dbReference type="NCBI Taxonomy" id="6105"/>
    <lineage>
        <taxon>Eukaryota</taxon>
        <taxon>Metazoa</taxon>
        <taxon>Cnidaria</taxon>
        <taxon>Anthozoa</taxon>
        <taxon>Hexacorallia</taxon>
        <taxon>Actiniaria</taxon>
        <taxon>Actiniidae</taxon>
        <taxon>Actinia</taxon>
    </lineage>
</organism>
<sequence>MGLFLKEMIFFYGIISISCASQSFSYEDTVLTGSVIKTLLHVDWFQCLELCISTSECLSYNFCKNKRNTGVCELNSCGLDTVQLCGQNEALRYQKHCVFHHFKENQPRLMKCLVSHQDQDKESMVTGNVTCTSGSISIYADGNPTHMITKEGQSVPVVLQPCPFMSYPLISLQLPRGTKVISIEVYKRNNDEDSGGALIRGGFSDGLVTSTQWKCAYADEPEWRLPSFNDNLWPYAKVAHASGYDDEEDIHVVGIPDNAKWIEYAGAEPSRRTLCRIKRKL</sequence>
<reference evidence="4" key="1">
    <citation type="submission" date="2025-08" db="UniProtKB">
        <authorList>
            <consortium name="RefSeq"/>
        </authorList>
    </citation>
    <scope>IDENTIFICATION</scope>
    <source>
        <tissue evidence="4">Tentacle</tissue>
    </source>
</reference>
<keyword evidence="1" id="KW-0732">Signal</keyword>
<dbReference type="PROSITE" id="PS50948">
    <property type="entry name" value="PAN"/>
    <property type="match status" value="1"/>
</dbReference>
<accession>A0A6P8H278</accession>
<dbReference type="RefSeq" id="XP_031549506.1">
    <property type="nucleotide sequence ID" value="XM_031693646.1"/>
</dbReference>
<evidence type="ECO:0000313" key="3">
    <source>
        <dbReference type="Proteomes" id="UP000515163"/>
    </source>
</evidence>
<dbReference type="Proteomes" id="UP000515163">
    <property type="component" value="Unplaced"/>
</dbReference>
<dbReference type="KEGG" id="aten:116287033"/>
<evidence type="ECO:0000313" key="4">
    <source>
        <dbReference type="RefSeq" id="XP_031549506.1"/>
    </source>
</evidence>